<proteinExistence type="predicted"/>
<protein>
    <submittedName>
        <fullName evidence="1">Uncharacterized protein</fullName>
    </submittedName>
</protein>
<reference evidence="1" key="1">
    <citation type="submission" date="2021-02" db="EMBL/GenBank/DDBJ databases">
        <authorList>
            <person name="Nowell W R."/>
        </authorList>
    </citation>
    <scope>NUCLEOTIDE SEQUENCE</scope>
</reference>
<name>A0A816VR63_9BILA</name>
<dbReference type="EMBL" id="CAJNRG010010785">
    <property type="protein sequence ID" value="CAF2125932.1"/>
    <property type="molecule type" value="Genomic_DNA"/>
</dbReference>
<organism evidence="1 2">
    <name type="scientific">Rotaria magnacalcarata</name>
    <dbReference type="NCBI Taxonomy" id="392030"/>
    <lineage>
        <taxon>Eukaryota</taxon>
        <taxon>Metazoa</taxon>
        <taxon>Spiralia</taxon>
        <taxon>Gnathifera</taxon>
        <taxon>Rotifera</taxon>
        <taxon>Eurotatoria</taxon>
        <taxon>Bdelloidea</taxon>
        <taxon>Philodinida</taxon>
        <taxon>Philodinidae</taxon>
        <taxon>Rotaria</taxon>
    </lineage>
</organism>
<evidence type="ECO:0000313" key="2">
    <source>
        <dbReference type="Proteomes" id="UP000663887"/>
    </source>
</evidence>
<dbReference type="Proteomes" id="UP000663887">
    <property type="component" value="Unassembled WGS sequence"/>
</dbReference>
<evidence type="ECO:0000313" key="1">
    <source>
        <dbReference type="EMBL" id="CAF2125932.1"/>
    </source>
</evidence>
<sequence>MRTPSIIIERVAHWLEFFTLAELVFVLSEDARMYPLDKFPIEKIALAVRHTFSSEQSNNDVKMLIEDLSMSYCQTRPLVKPTSISFIKIRHNNHLLVPFRSSCPTCYQSLNINNSCQKCIRLYCHNGSVVLLLRLVIVRYMISEQQLKTCINLKHVFVGKTYREKNFINITTIQKKDNLLNATSCRTLKARSDEYTKACTRSFGLIAIVTNCRIITSFSELYRLETLKEIINLFAVTIRVAGKLAPTVVYDDGCHLVKYVKNHIGRDLAKTSAMELLASTPISVDRSHFRNHVGDFSRQNMNPDKNPLLNDVKRQAAEQTFSWLKQYANIMSNMGYRHAPLFILTLFNLKNLSTMKKSPSSAYVCPEFDLVSLCHLERTQRASTTTEDTSLHVESTTTCTSYVQNNDMPKGTTDLDAKLFSILNRKNTL</sequence>
<accession>A0A816VR63</accession>
<comment type="caution">
    <text evidence="1">The sequence shown here is derived from an EMBL/GenBank/DDBJ whole genome shotgun (WGS) entry which is preliminary data.</text>
</comment>
<dbReference type="AlphaFoldDB" id="A0A816VR63"/>
<gene>
    <name evidence="1" type="ORF">XDN619_LOCUS23754</name>
</gene>